<dbReference type="GO" id="GO:0016020">
    <property type="term" value="C:membrane"/>
    <property type="evidence" value="ECO:0007669"/>
    <property type="project" value="UniProtKB-SubCell"/>
</dbReference>
<keyword evidence="5" id="KW-0175">Coiled coil</keyword>
<dbReference type="EMBL" id="BAABME010008011">
    <property type="protein sequence ID" value="GAA0172202.1"/>
    <property type="molecule type" value="Genomic_DNA"/>
</dbReference>
<evidence type="ECO:0000256" key="5">
    <source>
        <dbReference type="SAM" id="Coils"/>
    </source>
</evidence>
<proteinExistence type="predicted"/>
<feature type="compositionally biased region" description="Basic and acidic residues" evidence="6">
    <location>
        <begin position="425"/>
        <end position="438"/>
    </location>
</feature>
<feature type="domain" description="GTD-binding" evidence="8">
    <location>
        <begin position="558"/>
        <end position="656"/>
    </location>
</feature>
<evidence type="ECO:0000313" key="9">
    <source>
        <dbReference type="EMBL" id="GAA0172202.1"/>
    </source>
</evidence>
<dbReference type="PANTHER" id="PTHR31448">
    <property type="entry name" value="MYOSIN-BINDING PROTEIN 2"/>
    <property type="match status" value="1"/>
</dbReference>
<feature type="region of interest" description="Disordered" evidence="6">
    <location>
        <begin position="389"/>
        <end position="460"/>
    </location>
</feature>
<gene>
    <name evidence="9" type="ORF">LIER_26070</name>
</gene>
<dbReference type="PANTHER" id="PTHR31448:SF3">
    <property type="entry name" value="MYOSIN-BINDING PROTEIN 2"/>
    <property type="match status" value="1"/>
</dbReference>
<keyword evidence="3 7" id="KW-1133">Transmembrane helix</keyword>
<keyword evidence="2 7" id="KW-0812">Transmembrane</keyword>
<reference evidence="9 10" key="1">
    <citation type="submission" date="2024-01" db="EMBL/GenBank/DDBJ databases">
        <title>The complete chloroplast genome sequence of Lithospermum erythrorhizon: insights into the phylogenetic relationship among Boraginaceae species and the maternal lineages of purple gromwells.</title>
        <authorList>
            <person name="Okada T."/>
            <person name="Watanabe K."/>
        </authorList>
    </citation>
    <scope>NUCLEOTIDE SEQUENCE [LARGE SCALE GENOMIC DNA]</scope>
</reference>
<accession>A0AAV3RB30</accession>
<name>A0AAV3RB30_LITER</name>
<dbReference type="Proteomes" id="UP001454036">
    <property type="component" value="Unassembled WGS sequence"/>
</dbReference>
<feature type="compositionally biased region" description="Acidic residues" evidence="6">
    <location>
        <begin position="439"/>
        <end position="449"/>
    </location>
</feature>
<protein>
    <recommendedName>
        <fullName evidence="8">GTD-binding domain-containing protein</fullName>
    </recommendedName>
</protein>
<dbReference type="AlphaFoldDB" id="A0AAV3RB30"/>
<evidence type="ECO:0000259" key="8">
    <source>
        <dbReference type="PROSITE" id="PS51775"/>
    </source>
</evidence>
<dbReference type="InterPro" id="IPR039306">
    <property type="entry name" value="MYOB"/>
</dbReference>
<evidence type="ECO:0000256" key="4">
    <source>
        <dbReference type="ARBA" id="ARBA00023136"/>
    </source>
</evidence>
<keyword evidence="4 7" id="KW-0472">Membrane</keyword>
<evidence type="ECO:0000256" key="1">
    <source>
        <dbReference type="ARBA" id="ARBA00004167"/>
    </source>
</evidence>
<dbReference type="PROSITE" id="PS51775">
    <property type="entry name" value="GTD_BINDING"/>
    <property type="match status" value="1"/>
</dbReference>
<sequence length="947" mass="108182">MAANKFATMLHRNTNKLTMILVYAFLEWILISLLLINSLFSYLIIKFADYVGLKPPCLWCSRIDHILESKENKNMHRDLLCEAHAKEVSLLSFCSNHQKLTESQELCEDCLSSKREFGGVSKSFAFFGMVQTNGEEKIVESELDCSCSCCGVILERNKMVNHIVIKPSWDVLEYAKKEKGELISEVDDNDDDDDHVEKGVNIYDENRSDDIEKMVSYVNEVLQTLKEEEVVEEKDEDEGKEEENVEEYQEVVILKKDQGVQVVDIVGDDHSIELLPQHLEFFIDCSGHRLVPVELIDSATEEDHNKFEEELPKDEGYRSIDISPENNLLINEERKDDIDDGEDENSLMFHAKEISEREEVNEPTSQLDQSSIHDSEINVVIQKLEAIEEEEEQHSDVHSDEDEGETHMNQNETDADVSIGTEIPDLDHVTDDIMQTHDMEEEEEEEEDEAHTQENTSTGLVNPEAYVHGSFQDKEQIMEFNDLSVEVNGNARRARSLSIELSEIEEDRVPDTPSSVDSLHHLHKKLLQLEKRDSGTEDSLDGSVTSDLEGIVGDGGVITVDQLKSAIKAERKALHAIYSELEEERNASAIAANQTMAMINRLHEEKAAMQMEALQYQRMMEEQAEYDQEALQLLNELMVKREKEKEELEKELDTYRKKLLEYESREKLRMLRRMNKDETGRSGFSSPSCSDAASIDLNKEVKEDEDGFYSHRHKDFDNENTPIGAVLNLDDSIADFEGERLSILEQLKGLEEKLMTLDDNDDEEEYLHQFEDIASPTDYHGESNGIHVLNENGHHEDLENGHAANGILAKKNVNEKYHTLKSNVIGPMGKSLLPLFDATNDENGDIMLTNGHENGFHDSDNGVDNNSCSLQTLDEGSKRRFAVEEELDHLYERLQALEADREFLKHCISSLNKGDKGMHLLHEILHHLKDLRNVDHHVRNLTDSTLK</sequence>
<evidence type="ECO:0000256" key="2">
    <source>
        <dbReference type="ARBA" id="ARBA00022692"/>
    </source>
</evidence>
<dbReference type="GO" id="GO:0080115">
    <property type="term" value="F:myosin XI tail binding"/>
    <property type="evidence" value="ECO:0007669"/>
    <property type="project" value="UniProtKB-ARBA"/>
</dbReference>
<comment type="subcellular location">
    <subcellularLocation>
        <location evidence="1">Membrane</location>
        <topology evidence="1">Single-pass membrane protein</topology>
    </subcellularLocation>
</comment>
<dbReference type="InterPro" id="IPR007656">
    <property type="entry name" value="GTD-bd"/>
</dbReference>
<dbReference type="Pfam" id="PF04576">
    <property type="entry name" value="Zein-binding"/>
    <property type="match status" value="1"/>
</dbReference>
<evidence type="ECO:0000256" key="7">
    <source>
        <dbReference type="SAM" id="Phobius"/>
    </source>
</evidence>
<evidence type="ECO:0000313" key="10">
    <source>
        <dbReference type="Proteomes" id="UP001454036"/>
    </source>
</evidence>
<keyword evidence="10" id="KW-1185">Reference proteome</keyword>
<organism evidence="9 10">
    <name type="scientific">Lithospermum erythrorhizon</name>
    <name type="common">Purple gromwell</name>
    <name type="synonym">Lithospermum officinale var. erythrorhizon</name>
    <dbReference type="NCBI Taxonomy" id="34254"/>
    <lineage>
        <taxon>Eukaryota</taxon>
        <taxon>Viridiplantae</taxon>
        <taxon>Streptophyta</taxon>
        <taxon>Embryophyta</taxon>
        <taxon>Tracheophyta</taxon>
        <taxon>Spermatophyta</taxon>
        <taxon>Magnoliopsida</taxon>
        <taxon>eudicotyledons</taxon>
        <taxon>Gunneridae</taxon>
        <taxon>Pentapetalae</taxon>
        <taxon>asterids</taxon>
        <taxon>lamiids</taxon>
        <taxon>Boraginales</taxon>
        <taxon>Boraginaceae</taxon>
        <taxon>Boraginoideae</taxon>
        <taxon>Lithospermeae</taxon>
        <taxon>Lithospermum</taxon>
    </lineage>
</organism>
<evidence type="ECO:0000256" key="3">
    <source>
        <dbReference type="ARBA" id="ARBA00022989"/>
    </source>
</evidence>
<feature type="transmembrane region" description="Helical" evidence="7">
    <location>
        <begin position="20"/>
        <end position="45"/>
    </location>
</feature>
<feature type="coiled-coil region" evidence="5">
    <location>
        <begin position="564"/>
        <end position="665"/>
    </location>
</feature>
<comment type="caution">
    <text evidence="9">The sequence shown here is derived from an EMBL/GenBank/DDBJ whole genome shotgun (WGS) entry which is preliminary data.</text>
</comment>
<evidence type="ECO:0000256" key="6">
    <source>
        <dbReference type="SAM" id="MobiDB-lite"/>
    </source>
</evidence>
<feature type="compositionally biased region" description="Acidic residues" evidence="6">
    <location>
        <begin position="389"/>
        <end position="404"/>
    </location>
</feature>
<feature type="region of interest" description="Disordered" evidence="6">
    <location>
        <begin position="352"/>
        <end position="374"/>
    </location>
</feature>